<keyword evidence="1" id="KW-0560">Oxidoreductase</keyword>
<protein>
    <recommendedName>
        <fullName evidence="2">Fe2OG dioxygenase domain-containing protein</fullName>
    </recommendedName>
</protein>
<dbReference type="EMBL" id="JANBPK010001048">
    <property type="protein sequence ID" value="KAJ2926731.1"/>
    <property type="molecule type" value="Genomic_DNA"/>
</dbReference>
<feature type="non-terminal residue" evidence="3">
    <location>
        <position position="1"/>
    </location>
</feature>
<dbReference type="Gene3D" id="2.60.120.620">
    <property type="entry name" value="q2cbj1_9rhob like domain"/>
    <property type="match status" value="1"/>
</dbReference>
<keyword evidence="4" id="KW-1185">Reference proteome</keyword>
<dbReference type="Pfam" id="PF13640">
    <property type="entry name" value="2OG-FeII_Oxy_3"/>
    <property type="match status" value="1"/>
</dbReference>
<gene>
    <name evidence="3" type="ORF">H1R20_g10374</name>
</gene>
<dbReference type="InterPro" id="IPR044862">
    <property type="entry name" value="Pro_4_hyd_alph_FE2OG_OXY"/>
</dbReference>
<dbReference type="PROSITE" id="PS51471">
    <property type="entry name" value="FE2OG_OXY"/>
    <property type="match status" value="1"/>
</dbReference>
<dbReference type="Proteomes" id="UP001140091">
    <property type="component" value="Unassembled WGS sequence"/>
</dbReference>
<proteinExistence type="inferred from homology"/>
<dbReference type="InterPro" id="IPR005123">
    <property type="entry name" value="Oxoglu/Fe-dep_dioxygenase_dom"/>
</dbReference>
<keyword evidence="1" id="KW-0408">Iron</keyword>
<dbReference type="PANTHER" id="PTHR33099">
    <property type="entry name" value="FE2OG DIOXYGENASE DOMAIN-CONTAINING PROTEIN"/>
    <property type="match status" value="1"/>
</dbReference>
<sequence length="447" mass="50229">MDAEESTSNAALEDLKKNVLDVVAPSFCSGTLPLDRSLASLFFKRGDGSDPGMIDFADEGLQDGDIQKLVDVCQQATFGRGDQDVLDESYRKAWKLDTSEFSTQFDIIRSGVMNIIHDQLLHYEKNHMKLEPHLYKLNIYGPGSFFKPHVDTPRSQDLFATLVVVLPTVHTGGNLLIGKEGSLLNFDSSKLLFDHRSGSPQLAFAAFYSDIEHEVLPVESGYRITLTYNLHLAETQVGFTKSISLDPLNTLVETLCALMVAKDVLPTGGALGFGLLYKYPVDPRDLDLAQFTRALKGNDALVRMACERIGLKVAVKVFYNWNYDEYIADSTQDERRQSYEELSLSEILNSIGGRRIYSPYYTTDEETVSMLWVTPKKRMVPADASFMTYGNEYTMKYVYGDLVLVAEFPELKERLEMVSTKFPQIVEELKLREASADEDDSGKMPVE</sequence>
<reference evidence="3" key="1">
    <citation type="submission" date="2022-06" db="EMBL/GenBank/DDBJ databases">
        <title>Genome Sequence of Candolleomyces eurysporus.</title>
        <authorList>
            <person name="Buettner E."/>
        </authorList>
    </citation>
    <scope>NUCLEOTIDE SEQUENCE</scope>
    <source>
        <strain evidence="3">VTCC 930004</strain>
    </source>
</reference>
<evidence type="ECO:0000313" key="4">
    <source>
        <dbReference type="Proteomes" id="UP001140091"/>
    </source>
</evidence>
<evidence type="ECO:0000256" key="1">
    <source>
        <dbReference type="RuleBase" id="RU003682"/>
    </source>
</evidence>
<dbReference type="GO" id="GO:0046872">
    <property type="term" value="F:metal ion binding"/>
    <property type="evidence" value="ECO:0007669"/>
    <property type="project" value="UniProtKB-KW"/>
</dbReference>
<accession>A0A9W8J1C7</accession>
<dbReference type="GO" id="GO:0016491">
    <property type="term" value="F:oxidoreductase activity"/>
    <property type="evidence" value="ECO:0007669"/>
    <property type="project" value="UniProtKB-KW"/>
</dbReference>
<evidence type="ECO:0000313" key="3">
    <source>
        <dbReference type="EMBL" id="KAJ2926731.1"/>
    </source>
</evidence>
<organism evidence="3 4">
    <name type="scientific">Candolleomyces eurysporus</name>
    <dbReference type="NCBI Taxonomy" id="2828524"/>
    <lineage>
        <taxon>Eukaryota</taxon>
        <taxon>Fungi</taxon>
        <taxon>Dikarya</taxon>
        <taxon>Basidiomycota</taxon>
        <taxon>Agaricomycotina</taxon>
        <taxon>Agaricomycetes</taxon>
        <taxon>Agaricomycetidae</taxon>
        <taxon>Agaricales</taxon>
        <taxon>Agaricineae</taxon>
        <taxon>Psathyrellaceae</taxon>
        <taxon>Candolleomyces</taxon>
    </lineage>
</organism>
<comment type="caution">
    <text evidence="3">The sequence shown here is derived from an EMBL/GenBank/DDBJ whole genome shotgun (WGS) entry which is preliminary data.</text>
</comment>
<feature type="domain" description="Fe2OG dioxygenase" evidence="2">
    <location>
        <begin position="129"/>
        <end position="232"/>
    </location>
</feature>
<dbReference type="PANTHER" id="PTHR33099:SF7">
    <property type="entry name" value="MYND-TYPE DOMAIN-CONTAINING PROTEIN"/>
    <property type="match status" value="1"/>
</dbReference>
<dbReference type="AlphaFoldDB" id="A0A9W8J1C7"/>
<name>A0A9W8J1C7_9AGAR</name>
<evidence type="ECO:0000259" key="2">
    <source>
        <dbReference type="PROSITE" id="PS51471"/>
    </source>
</evidence>
<keyword evidence="1" id="KW-0479">Metal-binding</keyword>
<dbReference type="OrthoDB" id="27483at2759"/>
<comment type="similarity">
    <text evidence="1">Belongs to the iron/ascorbate-dependent oxidoreductase family.</text>
</comment>